<dbReference type="PANTHER" id="PTHR13317">
    <property type="entry name" value="TRANSMEMBRANE ANTERIOR POSTERIOR TRANSFORMATION PROTEIN 1 HOMOLOG"/>
    <property type="match status" value="1"/>
</dbReference>
<reference evidence="8 9" key="1">
    <citation type="journal article" date="2021" name="Sci. Rep.">
        <title>The genome of the diatom Chaetoceros tenuissimus carries an ancient integrated fragment of an extant virus.</title>
        <authorList>
            <person name="Hongo Y."/>
            <person name="Kimura K."/>
            <person name="Takaki Y."/>
            <person name="Yoshida Y."/>
            <person name="Baba S."/>
            <person name="Kobayashi G."/>
            <person name="Nagasaki K."/>
            <person name="Hano T."/>
            <person name="Tomaru Y."/>
        </authorList>
    </citation>
    <scope>NUCLEOTIDE SEQUENCE [LARGE SCALE GENOMIC DNA]</scope>
    <source>
        <strain evidence="8 9">NIES-3715</strain>
    </source>
</reference>
<evidence type="ECO:0000313" key="9">
    <source>
        <dbReference type="Proteomes" id="UP001054902"/>
    </source>
</evidence>
<feature type="region of interest" description="Disordered" evidence="6">
    <location>
        <begin position="159"/>
        <end position="179"/>
    </location>
</feature>
<evidence type="ECO:0000256" key="3">
    <source>
        <dbReference type="ARBA" id="ARBA00022692"/>
    </source>
</evidence>
<dbReference type="Proteomes" id="UP001054902">
    <property type="component" value="Unassembled WGS sequence"/>
</dbReference>
<protein>
    <submittedName>
        <fullName evidence="8">Uncharacterized protein</fullName>
    </submittedName>
</protein>
<gene>
    <name evidence="8" type="ORF">CTEN210_10757</name>
</gene>
<dbReference type="AlphaFoldDB" id="A0AAD3CY17"/>
<dbReference type="PANTHER" id="PTHR13317:SF4">
    <property type="entry name" value="TRANSMEMBRANE ANTERIOR POSTERIOR TRANSFORMATION PROTEIN 1 HOMOLOG"/>
    <property type="match status" value="1"/>
</dbReference>
<keyword evidence="3 7" id="KW-0812">Transmembrane</keyword>
<feature type="compositionally biased region" description="Basic and acidic residues" evidence="6">
    <location>
        <begin position="258"/>
        <end position="269"/>
    </location>
</feature>
<feature type="region of interest" description="Disordered" evidence="6">
    <location>
        <begin position="1"/>
        <end position="119"/>
    </location>
</feature>
<evidence type="ECO:0000256" key="5">
    <source>
        <dbReference type="ARBA" id="ARBA00023136"/>
    </source>
</evidence>
<feature type="compositionally biased region" description="Low complexity" evidence="6">
    <location>
        <begin position="240"/>
        <end position="250"/>
    </location>
</feature>
<feature type="transmembrane region" description="Helical" evidence="7">
    <location>
        <begin position="598"/>
        <end position="617"/>
    </location>
</feature>
<feature type="region of interest" description="Disordered" evidence="6">
    <location>
        <begin position="308"/>
        <end position="338"/>
    </location>
</feature>
<evidence type="ECO:0000256" key="6">
    <source>
        <dbReference type="SAM" id="MobiDB-lite"/>
    </source>
</evidence>
<name>A0AAD3CY17_9STRA</name>
<evidence type="ECO:0000256" key="7">
    <source>
        <dbReference type="SAM" id="Phobius"/>
    </source>
</evidence>
<keyword evidence="5 7" id="KW-0472">Membrane</keyword>
<feature type="compositionally biased region" description="Polar residues" evidence="6">
    <location>
        <begin position="1"/>
        <end position="10"/>
    </location>
</feature>
<organism evidence="8 9">
    <name type="scientific">Chaetoceros tenuissimus</name>
    <dbReference type="NCBI Taxonomy" id="426638"/>
    <lineage>
        <taxon>Eukaryota</taxon>
        <taxon>Sar</taxon>
        <taxon>Stramenopiles</taxon>
        <taxon>Ochrophyta</taxon>
        <taxon>Bacillariophyta</taxon>
        <taxon>Coscinodiscophyceae</taxon>
        <taxon>Chaetocerotophycidae</taxon>
        <taxon>Chaetocerotales</taxon>
        <taxon>Chaetocerotaceae</taxon>
        <taxon>Chaetoceros</taxon>
    </lineage>
</organism>
<evidence type="ECO:0000313" key="8">
    <source>
        <dbReference type="EMBL" id="GFH54281.1"/>
    </source>
</evidence>
<evidence type="ECO:0000256" key="4">
    <source>
        <dbReference type="ARBA" id="ARBA00022989"/>
    </source>
</evidence>
<feature type="compositionally biased region" description="Polar residues" evidence="6">
    <location>
        <begin position="96"/>
        <end position="109"/>
    </location>
</feature>
<feature type="transmembrane region" description="Helical" evidence="7">
    <location>
        <begin position="560"/>
        <end position="577"/>
    </location>
</feature>
<sequence length="788" mass="87647">MLKESLSTVKETSNSSSYVSSCSEEETSSHDADSTSGPILSTPVKSQNKEINLNGSLDTSKVNWGNTNEKESQNNTIPPSIPEVISQEVDEHHTLSPAQSTARSSIGSSSKDRLQSQISSLEEQIQSLTAAIRTMQNQQTQPKAPLSPSTSIAESLGLSQQGNEPLLDTESPPPANKEDSKILSLIAPDDMQEIMAPPDLEYRSFTPNYEEELRKIRKTSRGMSIDQSETSTILSVSNISTHNSSHNNLNQDALMNDGDSRNNSDKENGVGEVGKSAAGKPPRKEVSLTNTVQNDILAEANIIDSTKLKGKPLNSNHDSNASLTTSSPQKPPRTGGVADAKLEESKTLSHVEEKMNTNAVVEFIRGLNIDSRQQDGSATDDVDANMEEFLRVPFRIEKLLLFGVAVCFDCFLNVLTVTPLKFIWSCLCLLSTLVRPGKGFGFCRFHRRHFYQLLRGLVIYFVYKFVLCPISLGRLYHWIRGQAMLKLYVLMAMVEVFDRLMCSFGQDALDSLYWNTTKRPYHPRMIASIIVVLAYATIHSYILFVHAATLNVAMNSEDSALMSLLIGGNFAEIKSTVFKKYNKQNLFKITTSDICERFKLVLFLGLVLLLNCTQGGMNQEMVNDYINMSFVILGAEMACDWIKHSFITKFNFIKSSVYNDYSLVLSGDITGIGHEALYIEHTHSVVKRLGFAQIPLVCVTLRYLKEAARYADILTKDGDSNHVLYSLAVIWTNSSWRIVGSYLLSCFLFLLGIKFVLGYVISRQARSIILYGPIEGSVQSETKRRQVV</sequence>
<comment type="similarity">
    <text evidence="2">Belongs to the TAPT1 family.</text>
</comment>
<feature type="transmembrane region" description="Helical" evidence="7">
    <location>
        <begin position="525"/>
        <end position="548"/>
    </location>
</feature>
<evidence type="ECO:0000256" key="1">
    <source>
        <dbReference type="ARBA" id="ARBA00004141"/>
    </source>
</evidence>
<dbReference type="EMBL" id="BLLK01000047">
    <property type="protein sequence ID" value="GFH54281.1"/>
    <property type="molecule type" value="Genomic_DNA"/>
</dbReference>
<keyword evidence="9" id="KW-1185">Reference proteome</keyword>
<feature type="compositionally biased region" description="Polar residues" evidence="6">
    <location>
        <begin position="313"/>
        <end position="328"/>
    </location>
</feature>
<evidence type="ECO:0000256" key="2">
    <source>
        <dbReference type="ARBA" id="ARBA00008803"/>
    </source>
</evidence>
<feature type="compositionally biased region" description="Low complexity" evidence="6">
    <location>
        <begin position="11"/>
        <end position="22"/>
    </location>
</feature>
<dbReference type="InterPro" id="IPR008010">
    <property type="entry name" value="Tatp1"/>
</dbReference>
<dbReference type="Pfam" id="PF05346">
    <property type="entry name" value="DUF747"/>
    <property type="match status" value="1"/>
</dbReference>
<keyword evidence="4 7" id="KW-1133">Transmembrane helix</keyword>
<proteinExistence type="inferred from homology"/>
<dbReference type="GO" id="GO:0005789">
    <property type="term" value="C:endoplasmic reticulum membrane"/>
    <property type="evidence" value="ECO:0007669"/>
    <property type="project" value="TreeGrafter"/>
</dbReference>
<feature type="region of interest" description="Disordered" evidence="6">
    <location>
        <begin position="240"/>
        <end position="291"/>
    </location>
</feature>
<comment type="subcellular location">
    <subcellularLocation>
        <location evidence="1">Membrane</location>
        <topology evidence="1">Multi-pass membrane protein</topology>
    </subcellularLocation>
</comment>
<comment type="caution">
    <text evidence="8">The sequence shown here is derived from an EMBL/GenBank/DDBJ whole genome shotgun (WGS) entry which is preliminary data.</text>
</comment>
<feature type="transmembrane region" description="Helical" evidence="7">
    <location>
        <begin position="457"/>
        <end position="479"/>
    </location>
</feature>
<feature type="compositionally biased region" description="Polar residues" evidence="6">
    <location>
        <begin position="34"/>
        <end position="78"/>
    </location>
</feature>
<feature type="transmembrane region" description="Helical" evidence="7">
    <location>
        <begin position="742"/>
        <end position="761"/>
    </location>
</feature>
<accession>A0AAD3CY17</accession>